<gene>
    <name evidence="2" type="ORF">L2K70_06075</name>
</gene>
<protein>
    <submittedName>
        <fullName evidence="2">Phosphotransferase</fullName>
    </submittedName>
</protein>
<evidence type="ECO:0000259" key="1">
    <source>
        <dbReference type="Pfam" id="PF01636"/>
    </source>
</evidence>
<sequence length="109" mass="11200">MSQVVAVAPLLTQAWQVPRAVGGPAEHKADGLLRILGDLGNRYGSAHPAALARAAGLAAELARDETDEVVCHGDPHAGNVLARGDGWAFVDADGFGGAGHHRALPPLVR</sequence>
<dbReference type="InterPro" id="IPR011009">
    <property type="entry name" value="Kinase-like_dom_sf"/>
</dbReference>
<name>A0ABS9H7H0_9ACTN</name>
<proteinExistence type="predicted"/>
<dbReference type="SUPFAM" id="SSF56112">
    <property type="entry name" value="Protein kinase-like (PK-like)"/>
    <property type="match status" value="1"/>
</dbReference>
<reference evidence="2 3" key="1">
    <citation type="submission" date="2022-01" db="EMBL/GenBank/DDBJ databases">
        <title>Nocardioides sp. nov., an actinomycete isolated from mining soil.</title>
        <authorList>
            <person name="Liu L."/>
        </authorList>
    </citation>
    <scope>NUCLEOTIDE SEQUENCE [LARGE SCALE GENOMIC DNA]</scope>
    <source>
        <strain evidence="2 3">KLBMP 9356</strain>
    </source>
</reference>
<dbReference type="Gene3D" id="1.10.510.10">
    <property type="entry name" value="Transferase(Phosphotransferase) domain 1"/>
    <property type="match status" value="1"/>
</dbReference>
<feature type="domain" description="Aminoglycoside phosphotransferase" evidence="1">
    <location>
        <begin position="47"/>
        <end position="91"/>
    </location>
</feature>
<evidence type="ECO:0000313" key="3">
    <source>
        <dbReference type="Proteomes" id="UP001201161"/>
    </source>
</evidence>
<keyword evidence="3" id="KW-1185">Reference proteome</keyword>
<dbReference type="InterPro" id="IPR002575">
    <property type="entry name" value="Aminoglycoside_PTrfase"/>
</dbReference>
<dbReference type="RefSeq" id="WP_236400378.1">
    <property type="nucleotide sequence ID" value="NZ_JAKJHZ010000005.1"/>
</dbReference>
<accession>A0ABS9H7H0</accession>
<dbReference type="Proteomes" id="UP001201161">
    <property type="component" value="Unassembled WGS sequence"/>
</dbReference>
<dbReference type="Pfam" id="PF01636">
    <property type="entry name" value="APH"/>
    <property type="match status" value="1"/>
</dbReference>
<evidence type="ECO:0000313" key="2">
    <source>
        <dbReference type="EMBL" id="MCF6377162.1"/>
    </source>
</evidence>
<dbReference type="EMBL" id="JAKJHZ010000005">
    <property type="protein sequence ID" value="MCF6377162.1"/>
    <property type="molecule type" value="Genomic_DNA"/>
</dbReference>
<organism evidence="2 3">
    <name type="scientific">Nocardioides potassii</name>
    <dbReference type="NCBI Taxonomy" id="2911371"/>
    <lineage>
        <taxon>Bacteria</taxon>
        <taxon>Bacillati</taxon>
        <taxon>Actinomycetota</taxon>
        <taxon>Actinomycetes</taxon>
        <taxon>Propionibacteriales</taxon>
        <taxon>Nocardioidaceae</taxon>
        <taxon>Nocardioides</taxon>
    </lineage>
</organism>
<comment type="caution">
    <text evidence="2">The sequence shown here is derived from an EMBL/GenBank/DDBJ whole genome shotgun (WGS) entry which is preliminary data.</text>
</comment>